<feature type="transmembrane region" description="Helical" evidence="1">
    <location>
        <begin position="28"/>
        <end position="46"/>
    </location>
</feature>
<dbReference type="OrthoDB" id="3781030at2"/>
<evidence type="ECO:0000313" key="3">
    <source>
        <dbReference type="Proteomes" id="UP000292346"/>
    </source>
</evidence>
<comment type="caution">
    <text evidence="2">The sequence shown here is derived from an EMBL/GenBank/DDBJ whole genome shotgun (WGS) entry which is preliminary data.</text>
</comment>
<feature type="transmembrane region" description="Helical" evidence="1">
    <location>
        <begin position="117"/>
        <end position="137"/>
    </location>
</feature>
<keyword evidence="1" id="KW-0812">Transmembrane</keyword>
<dbReference type="EMBL" id="SJJZ01000002">
    <property type="protein sequence ID" value="TCC08209.1"/>
    <property type="molecule type" value="Genomic_DNA"/>
</dbReference>
<organism evidence="2 3">
    <name type="scientific">Kribbella soli</name>
    <dbReference type="NCBI Taxonomy" id="1124743"/>
    <lineage>
        <taxon>Bacteria</taxon>
        <taxon>Bacillati</taxon>
        <taxon>Actinomycetota</taxon>
        <taxon>Actinomycetes</taxon>
        <taxon>Propionibacteriales</taxon>
        <taxon>Kribbellaceae</taxon>
        <taxon>Kribbella</taxon>
    </lineage>
</organism>
<feature type="transmembrane region" description="Helical" evidence="1">
    <location>
        <begin position="193"/>
        <end position="211"/>
    </location>
</feature>
<dbReference type="NCBIfam" id="NF041646">
    <property type="entry name" value="VC0807_fam"/>
    <property type="match status" value="1"/>
</dbReference>
<name>A0A4R0HKC4_9ACTN</name>
<feature type="transmembrane region" description="Helical" evidence="1">
    <location>
        <begin position="158"/>
        <end position="181"/>
    </location>
</feature>
<dbReference type="Proteomes" id="UP000292346">
    <property type="component" value="Unassembled WGS sequence"/>
</dbReference>
<accession>A0A4R0HKC4</accession>
<evidence type="ECO:0008006" key="4">
    <source>
        <dbReference type="Google" id="ProtNLM"/>
    </source>
</evidence>
<gene>
    <name evidence="2" type="ORF">E0H45_20085</name>
</gene>
<protein>
    <recommendedName>
        <fullName evidence="4">DUF3159 domain-containing protein</fullName>
    </recommendedName>
</protein>
<keyword evidence="3" id="KW-1185">Reference proteome</keyword>
<sequence>MRTAVGSMPAGGSVGDALGMPSTHRGPWLLVVDIALPLGLFYGLRALGASDLTALLVGVVPGLISSAVSLVRTRRTDLVGMAVVLSMVASSVVAVLGGDARLLLVRNAWISLPFAGITLWSLRHPQPLTYIVTLALMPRRARAMEQLWETNARFRDAWKWITVFWGIATIIDGIVRIVVAYTLPISVVPATDPVITVATIVVLQVPTIVLLRRSGTWHLVFAPRRPTVR</sequence>
<feature type="transmembrane region" description="Helical" evidence="1">
    <location>
        <begin position="78"/>
        <end position="97"/>
    </location>
</feature>
<evidence type="ECO:0000256" key="1">
    <source>
        <dbReference type="SAM" id="Phobius"/>
    </source>
</evidence>
<reference evidence="2 3" key="1">
    <citation type="submission" date="2019-02" db="EMBL/GenBank/DDBJ databases">
        <title>Kribbella capetownensis sp. nov. and Kribbella speibonae sp. nov., isolated from soil.</title>
        <authorList>
            <person name="Curtis S.M."/>
            <person name="Norton I."/>
            <person name="Everest G.J."/>
            <person name="Meyers P.R."/>
        </authorList>
    </citation>
    <scope>NUCLEOTIDE SEQUENCE [LARGE SCALE GENOMIC DNA]</scope>
    <source>
        <strain evidence="2 3">KCTC 29219</strain>
    </source>
</reference>
<evidence type="ECO:0000313" key="2">
    <source>
        <dbReference type="EMBL" id="TCC08209.1"/>
    </source>
</evidence>
<dbReference type="AlphaFoldDB" id="A0A4R0HKC4"/>
<dbReference type="RefSeq" id="WP_131339413.1">
    <property type="nucleotide sequence ID" value="NZ_SJJZ01000002.1"/>
</dbReference>
<feature type="transmembrane region" description="Helical" evidence="1">
    <location>
        <begin position="52"/>
        <end position="71"/>
    </location>
</feature>
<keyword evidence="1" id="KW-1133">Transmembrane helix</keyword>
<proteinExistence type="predicted"/>
<keyword evidence="1" id="KW-0472">Membrane</keyword>